<dbReference type="EMBL" id="AONC01000018">
    <property type="protein sequence ID" value="EXJ15908.1"/>
    <property type="molecule type" value="Genomic_DNA"/>
</dbReference>
<dbReference type="Pfam" id="PF08282">
    <property type="entry name" value="Hydrolase_3"/>
    <property type="match status" value="1"/>
</dbReference>
<dbReference type="PROSITE" id="PS01228">
    <property type="entry name" value="COF_1"/>
    <property type="match status" value="1"/>
</dbReference>
<comment type="caution">
    <text evidence="6">The sequence shown here is derived from an EMBL/GenBank/DDBJ whole genome shotgun (WGS) entry which is preliminary data.</text>
</comment>
<dbReference type="CDD" id="cd07516">
    <property type="entry name" value="HAD_Pase"/>
    <property type="match status" value="1"/>
</dbReference>
<evidence type="ECO:0000256" key="1">
    <source>
        <dbReference type="ARBA" id="ARBA00001946"/>
    </source>
</evidence>
<dbReference type="Gene3D" id="3.30.1240.10">
    <property type="match status" value="1"/>
</dbReference>
<dbReference type="NCBIfam" id="TIGR00099">
    <property type="entry name" value="Cof-subfamily"/>
    <property type="match status" value="1"/>
</dbReference>
<dbReference type="InterPro" id="IPR036412">
    <property type="entry name" value="HAD-like_sf"/>
</dbReference>
<protein>
    <submittedName>
        <fullName evidence="6">Cof protein, HD superfamily hydrolase</fullName>
    </submittedName>
</protein>
<dbReference type="PANTHER" id="PTHR47267:SF4">
    <property type="entry name" value="PYRIDOXAL PHOSPHATE PHOSPHATASE YIGL"/>
    <property type="match status" value="1"/>
</dbReference>
<dbReference type="STRING" id="1249627.D779_0772"/>
<dbReference type="eggNOG" id="COG0561">
    <property type="taxonomic scope" value="Bacteria"/>
</dbReference>
<dbReference type="Proteomes" id="UP000019460">
    <property type="component" value="Unassembled WGS sequence"/>
</dbReference>
<dbReference type="SFLD" id="SFLDG01140">
    <property type="entry name" value="C2.B:_Phosphomannomutase_and_P"/>
    <property type="match status" value="1"/>
</dbReference>
<evidence type="ECO:0000256" key="4">
    <source>
        <dbReference type="ARBA" id="ARBA00022842"/>
    </source>
</evidence>
<dbReference type="GO" id="GO:0000287">
    <property type="term" value="F:magnesium ion binding"/>
    <property type="evidence" value="ECO:0007669"/>
    <property type="project" value="UniProtKB-ARBA"/>
</dbReference>
<dbReference type="AlphaFoldDB" id="W9V8J9"/>
<organism evidence="6 7">
    <name type="scientific">Imhoffiella purpurea</name>
    <dbReference type="NCBI Taxonomy" id="1249627"/>
    <lineage>
        <taxon>Bacteria</taxon>
        <taxon>Pseudomonadati</taxon>
        <taxon>Pseudomonadota</taxon>
        <taxon>Gammaproteobacteria</taxon>
        <taxon>Chromatiales</taxon>
        <taxon>Chromatiaceae</taxon>
        <taxon>Imhoffiella</taxon>
    </lineage>
</organism>
<dbReference type="SFLD" id="SFLDS00003">
    <property type="entry name" value="Haloacid_Dehalogenase"/>
    <property type="match status" value="1"/>
</dbReference>
<dbReference type="InterPro" id="IPR023214">
    <property type="entry name" value="HAD_sf"/>
</dbReference>
<evidence type="ECO:0000256" key="5">
    <source>
        <dbReference type="ARBA" id="ARBA00034778"/>
    </source>
</evidence>
<dbReference type="Gene3D" id="3.40.50.1000">
    <property type="entry name" value="HAD superfamily/HAD-like"/>
    <property type="match status" value="1"/>
</dbReference>
<evidence type="ECO:0000313" key="7">
    <source>
        <dbReference type="Proteomes" id="UP000019460"/>
    </source>
</evidence>
<keyword evidence="4" id="KW-0460">Magnesium</keyword>
<sequence length="278" mass="31040">MTSGHAPSRQPPYRLIVCDLDGTLLNAEHRLGERSRAVLRAVQDLGVQVLLASGRHFQDIRRIAERIGTRGGLISSNGAAAHDDLGRLTHCRPIDRNCLPFLLRDPIFERAHVNLYRVDDWLVETPKPHLLHYHRDSGFAYQVADFDALETDPILKLFYYSEDSDYLESLEHQILRRHGDRLSTTYAMPLVLEVMAKGVSKGATLKNQVDRLGLNASDVIAFGDGRNDLEMLRYAGTGILMANADPALREALPDLESIGSNAEEAVADYLQNLFAIDL</sequence>
<name>W9V8J9_9GAMM</name>
<dbReference type="InterPro" id="IPR000150">
    <property type="entry name" value="Cof"/>
</dbReference>
<evidence type="ECO:0000313" key="6">
    <source>
        <dbReference type="EMBL" id="EXJ15908.1"/>
    </source>
</evidence>
<reference evidence="6 7" key="1">
    <citation type="submission" date="2012-11" db="EMBL/GenBank/DDBJ databases">
        <title>Genome assembly of Thiorhodococcus sp. AK35.</title>
        <authorList>
            <person name="Nupur N."/>
            <person name="Khatri I."/>
            <person name="Subramanian S."/>
            <person name="Pinnaka A."/>
        </authorList>
    </citation>
    <scope>NUCLEOTIDE SEQUENCE [LARGE SCALE GENOMIC DNA]</scope>
    <source>
        <strain evidence="6 7">AK35</strain>
    </source>
</reference>
<dbReference type="PANTHER" id="PTHR47267">
    <property type="match status" value="1"/>
</dbReference>
<evidence type="ECO:0000256" key="2">
    <source>
        <dbReference type="ARBA" id="ARBA00022723"/>
    </source>
</evidence>
<dbReference type="NCBIfam" id="TIGR01484">
    <property type="entry name" value="HAD-SF-IIB"/>
    <property type="match status" value="1"/>
</dbReference>
<dbReference type="GO" id="GO:0016791">
    <property type="term" value="F:phosphatase activity"/>
    <property type="evidence" value="ECO:0007669"/>
    <property type="project" value="UniProtKB-ARBA"/>
</dbReference>
<comment type="similarity">
    <text evidence="5">Belongs to the HAD-like hydrolase superfamily. Cof family.</text>
</comment>
<dbReference type="SUPFAM" id="SSF56784">
    <property type="entry name" value="HAD-like"/>
    <property type="match status" value="1"/>
</dbReference>
<keyword evidence="2" id="KW-0479">Metal-binding</keyword>
<keyword evidence="7" id="KW-1185">Reference proteome</keyword>
<proteinExistence type="inferred from homology"/>
<keyword evidence="3 6" id="KW-0378">Hydrolase</keyword>
<dbReference type="OrthoDB" id="5498330at2"/>
<accession>W9V8J9</accession>
<dbReference type="PROSITE" id="PS01229">
    <property type="entry name" value="COF_2"/>
    <property type="match status" value="1"/>
</dbReference>
<dbReference type="RefSeq" id="WP_052347896.1">
    <property type="nucleotide sequence ID" value="NZ_AONC01000018.1"/>
</dbReference>
<evidence type="ECO:0000256" key="3">
    <source>
        <dbReference type="ARBA" id="ARBA00022801"/>
    </source>
</evidence>
<dbReference type="InterPro" id="IPR006379">
    <property type="entry name" value="HAD-SF_hydro_IIB"/>
</dbReference>
<gene>
    <name evidence="6" type="ORF">D779_0772</name>
</gene>
<comment type="cofactor">
    <cofactor evidence="1">
        <name>Mg(2+)</name>
        <dbReference type="ChEBI" id="CHEBI:18420"/>
    </cofactor>
</comment>